<evidence type="ECO:0000313" key="2">
    <source>
        <dbReference type="EMBL" id="AEX61080.1"/>
    </source>
</evidence>
<keyword evidence="1" id="KW-1133">Transmembrane helix</keyword>
<keyword evidence="1" id="KW-0812">Transmembrane</keyword>
<sequence>MIPNNDFNMVVYFNNILVIFELFINNR</sequence>
<proteinExistence type="predicted"/>
<protein>
    <submittedName>
        <fullName evidence="2">Uncharacterized protein</fullName>
    </submittedName>
</protein>
<evidence type="ECO:0000256" key="1">
    <source>
        <dbReference type="SAM" id="Phobius"/>
    </source>
</evidence>
<feature type="transmembrane region" description="Helical" evidence="1">
    <location>
        <begin position="6"/>
        <end position="24"/>
    </location>
</feature>
<name>H2E9K7_9VIRU</name>
<gene>
    <name evidence="2" type="ORF">c7_L14</name>
</gene>
<dbReference type="EMBL" id="JN885990">
    <property type="protein sequence ID" value="AEX61080.1"/>
    <property type="molecule type" value="Genomic_DNA"/>
</dbReference>
<reference evidence="2" key="1">
    <citation type="submission" date="2011-10" db="EMBL/GenBank/DDBJ databases">
        <title>Provirophages and transpovirons: unique mobilome of giant viruses.</title>
        <authorList>
            <person name="Desnues C."/>
            <person name="LaScola B."/>
            <person name="Yutin N."/>
            <person name="Fournous G."/>
            <person name="Koonin E."/>
            <person name="Raoult D."/>
        </authorList>
    </citation>
    <scope>NUCLEOTIDE SEQUENCE</scope>
    <source>
        <strain evidence="2">Mv13-c7</strain>
    </source>
</reference>
<keyword evidence="1" id="KW-0472">Membrane</keyword>
<accession>H2E9K7</accession>
<organism evidence="2">
    <name type="scientific">Megavirus courdo7</name>
    <dbReference type="NCBI Taxonomy" id="1128135"/>
    <lineage>
        <taxon>Viruses</taxon>
        <taxon>Varidnaviria</taxon>
        <taxon>Bamfordvirae</taxon>
        <taxon>Nucleocytoviricota</taxon>
        <taxon>Megaviricetes</taxon>
        <taxon>Imitervirales</taxon>
        <taxon>Mimiviridae</taxon>
        <taxon>Megamimivirinae</taxon>
        <taxon>Megavirus</taxon>
    </lineage>
</organism>